<accession>A0ABR8CB74</accession>
<dbReference type="EMBL" id="JACJQY010000015">
    <property type="protein sequence ID" value="MBD2317420.1"/>
    <property type="molecule type" value="Genomic_DNA"/>
</dbReference>
<protein>
    <submittedName>
        <fullName evidence="2">DUF4157 domain-containing protein</fullName>
    </submittedName>
</protein>
<evidence type="ECO:0000259" key="1">
    <source>
        <dbReference type="Pfam" id="PF13699"/>
    </source>
</evidence>
<dbReference type="InterPro" id="IPR025295">
    <property type="entry name" value="eCIS_core_dom"/>
</dbReference>
<dbReference type="RefSeq" id="WP_190578264.1">
    <property type="nucleotide sequence ID" value="NZ_CAWPQU010000007.1"/>
</dbReference>
<organism evidence="2 3">
    <name type="scientific">Phormidium tenue FACHB-1050</name>
    <dbReference type="NCBI Taxonomy" id="2692857"/>
    <lineage>
        <taxon>Bacteria</taxon>
        <taxon>Bacillati</taxon>
        <taxon>Cyanobacteriota</taxon>
        <taxon>Cyanophyceae</taxon>
        <taxon>Oscillatoriophycideae</taxon>
        <taxon>Oscillatoriales</taxon>
        <taxon>Oscillatoriaceae</taxon>
        <taxon>Phormidium</taxon>
    </lineage>
</organism>
<evidence type="ECO:0000313" key="2">
    <source>
        <dbReference type="EMBL" id="MBD2317420.1"/>
    </source>
</evidence>
<reference evidence="2 3" key="1">
    <citation type="journal article" date="2020" name="ISME J.">
        <title>Comparative genomics reveals insights into cyanobacterial evolution and habitat adaptation.</title>
        <authorList>
            <person name="Chen M.Y."/>
            <person name="Teng W.K."/>
            <person name="Zhao L."/>
            <person name="Hu C.X."/>
            <person name="Zhou Y.K."/>
            <person name="Han B.P."/>
            <person name="Song L.R."/>
            <person name="Shu W.S."/>
        </authorList>
    </citation>
    <scope>NUCLEOTIDE SEQUENCE [LARGE SCALE GENOMIC DNA]</scope>
    <source>
        <strain evidence="2 3">FACHB-1050</strain>
    </source>
</reference>
<evidence type="ECO:0000313" key="3">
    <source>
        <dbReference type="Proteomes" id="UP000618445"/>
    </source>
</evidence>
<dbReference type="Proteomes" id="UP000618445">
    <property type="component" value="Unassembled WGS sequence"/>
</dbReference>
<keyword evidence="3" id="KW-1185">Reference proteome</keyword>
<feature type="domain" description="eCIS core" evidence="1">
    <location>
        <begin position="110"/>
        <end position="148"/>
    </location>
</feature>
<name>A0ABR8CB74_9CYAN</name>
<dbReference type="Pfam" id="PF13699">
    <property type="entry name" value="eCIS_core"/>
    <property type="match status" value="1"/>
</dbReference>
<gene>
    <name evidence="2" type="ORF">H6G05_11265</name>
</gene>
<proteinExistence type="predicted"/>
<sequence length="196" mass="22767">MNSIRRIIFLILLTLALAATIGMSDVSFFADSETKSSLAEEAWGQAGSIAYQAAAKTMRSKNGEGLPLDNVQKRYLRRYFIDYIDRVHVIYNSQMMDRWVLGNVAVHFGQVETIAQTYCDRIYLRDAYKPEDIKQLSVLAHEMVHVRQCFQNGGLDQFGYQYFVEYKRGKQKYEDNLMEREAYDLQNRFAKTNQLS</sequence>
<comment type="caution">
    <text evidence="2">The sequence shown here is derived from an EMBL/GenBank/DDBJ whole genome shotgun (WGS) entry which is preliminary data.</text>
</comment>